<gene>
    <name evidence="9" type="ORF">AAY24_06390</name>
</gene>
<keyword evidence="2" id="KW-0067">ATP-binding</keyword>
<dbReference type="KEGG" id="seds:AAY24_06390"/>
<dbReference type="Pfam" id="PF00072">
    <property type="entry name" value="Response_reg"/>
    <property type="match status" value="1"/>
</dbReference>
<feature type="domain" description="Response regulatory" evidence="8">
    <location>
        <begin position="4"/>
        <end position="119"/>
    </location>
</feature>
<dbReference type="InterPro" id="IPR011006">
    <property type="entry name" value="CheY-like_superfamily"/>
</dbReference>
<sequence>MSHHICLIEDDEILGEALVERFEVEGYDCEWFKDGKSALNALKHKNFSTVISDINLPDFTGEQLYQQLLNDGRTLPPFLFVTGYGSVDQAVRLLKLGAEDYLTKPFEVADLLAKVKSLCERLIPATSDSFPLGVSPGMKAIEAALPRISASDSNVLVTGESGVGKEYVAKALHSASPSGKQTPFVAVNCGAIPESLIEAELFGYVKGAFTGAVSDKRGFFEQADGGTLFLDEIGDMPLQIQVKVLRAIQERQITRIGSEQVRQVNIRLVCATHRDLEAMVADGSFREDLFYRINVVNIQVPPLRDRPDDILWHAQLFLNGVAAKEERRPCTLHPRAEQALLAYPWPGNIRELRNCLERACIFNQSTLLQPEDLFGDTWQRVLASMGDQREESLSDYIQQCERDYISRVLTENGGKIANTANVLGISRKTLWDKMRKLGLKEPG</sequence>
<dbReference type="RefSeq" id="WP_046858978.1">
    <property type="nucleotide sequence ID" value="NZ_CP011412.1"/>
</dbReference>
<dbReference type="CDD" id="cd00009">
    <property type="entry name" value="AAA"/>
    <property type="match status" value="1"/>
</dbReference>
<protein>
    <submittedName>
        <fullName evidence="9">Acetoacetate metabolism regulatory protein AtoC</fullName>
    </submittedName>
</protein>
<evidence type="ECO:0000313" key="9">
    <source>
        <dbReference type="EMBL" id="AKH20043.1"/>
    </source>
</evidence>
<keyword evidence="1" id="KW-0547">Nucleotide-binding</keyword>
<dbReference type="SMART" id="SM00448">
    <property type="entry name" value="REC"/>
    <property type="match status" value="1"/>
</dbReference>
<keyword evidence="5" id="KW-0804">Transcription</keyword>
<dbReference type="PROSITE" id="PS00675">
    <property type="entry name" value="SIGMA54_INTERACT_1"/>
    <property type="match status" value="1"/>
</dbReference>
<dbReference type="InterPro" id="IPR058031">
    <property type="entry name" value="AAA_lid_NorR"/>
</dbReference>
<dbReference type="PROSITE" id="PS00688">
    <property type="entry name" value="SIGMA54_INTERACT_3"/>
    <property type="match status" value="1"/>
</dbReference>
<dbReference type="InterPro" id="IPR025944">
    <property type="entry name" value="Sigma_54_int_dom_CS"/>
</dbReference>
<evidence type="ECO:0000259" key="8">
    <source>
        <dbReference type="PROSITE" id="PS50110"/>
    </source>
</evidence>
<dbReference type="PROSITE" id="PS00676">
    <property type="entry name" value="SIGMA54_INTERACT_2"/>
    <property type="match status" value="1"/>
</dbReference>
<dbReference type="InterPro" id="IPR003593">
    <property type="entry name" value="AAA+_ATPase"/>
</dbReference>
<dbReference type="Gene3D" id="3.40.50.2300">
    <property type="match status" value="1"/>
</dbReference>
<keyword evidence="4" id="KW-0238">DNA-binding</keyword>
<evidence type="ECO:0000256" key="6">
    <source>
        <dbReference type="PROSITE-ProRule" id="PRU00169"/>
    </source>
</evidence>
<dbReference type="SMART" id="SM00382">
    <property type="entry name" value="AAA"/>
    <property type="match status" value="1"/>
</dbReference>
<evidence type="ECO:0000313" key="10">
    <source>
        <dbReference type="Proteomes" id="UP000034410"/>
    </source>
</evidence>
<reference evidence="9 10" key="1">
    <citation type="journal article" date="2015" name="Genome Announc.">
        <title>Complete Genome Sequence of Sedimenticola thiotaurini Strain SIP-G1, a Polyphosphate- and Polyhydroxyalkanoate-Accumulating Sulfur-Oxidizing Gammaproteobacterium Isolated from Salt Marsh Sediments.</title>
        <authorList>
            <person name="Flood B.E."/>
            <person name="Jones D.S."/>
            <person name="Bailey J.V."/>
        </authorList>
    </citation>
    <scope>NUCLEOTIDE SEQUENCE [LARGE SCALE GENOMIC DNA]</scope>
    <source>
        <strain evidence="9 10">SIP-G1</strain>
    </source>
</reference>
<dbReference type="Gene3D" id="3.40.50.300">
    <property type="entry name" value="P-loop containing nucleotide triphosphate hydrolases"/>
    <property type="match status" value="1"/>
</dbReference>
<dbReference type="PRINTS" id="PR01590">
    <property type="entry name" value="HTHFIS"/>
</dbReference>
<dbReference type="PROSITE" id="PS50045">
    <property type="entry name" value="SIGMA54_INTERACT_4"/>
    <property type="match status" value="1"/>
</dbReference>
<dbReference type="Pfam" id="PF00158">
    <property type="entry name" value="Sigma54_activat"/>
    <property type="match status" value="1"/>
</dbReference>
<evidence type="ECO:0000256" key="3">
    <source>
        <dbReference type="ARBA" id="ARBA00023015"/>
    </source>
</evidence>
<name>A0A0F7JZI3_9GAMM</name>
<dbReference type="GO" id="GO:0006355">
    <property type="term" value="P:regulation of DNA-templated transcription"/>
    <property type="evidence" value="ECO:0007669"/>
    <property type="project" value="InterPro"/>
</dbReference>
<keyword evidence="6" id="KW-0597">Phosphoprotein</keyword>
<dbReference type="SUPFAM" id="SSF52172">
    <property type="entry name" value="CheY-like"/>
    <property type="match status" value="1"/>
</dbReference>
<dbReference type="AlphaFoldDB" id="A0A0F7JZI3"/>
<evidence type="ECO:0000259" key="7">
    <source>
        <dbReference type="PROSITE" id="PS50045"/>
    </source>
</evidence>
<feature type="modified residue" description="4-aspartylphosphate" evidence="6">
    <location>
        <position position="53"/>
    </location>
</feature>
<dbReference type="PANTHER" id="PTHR32071">
    <property type="entry name" value="TRANSCRIPTIONAL REGULATORY PROTEIN"/>
    <property type="match status" value="1"/>
</dbReference>
<dbReference type="GO" id="GO:0043565">
    <property type="term" value="F:sequence-specific DNA binding"/>
    <property type="evidence" value="ECO:0007669"/>
    <property type="project" value="InterPro"/>
</dbReference>
<keyword evidence="3" id="KW-0805">Transcription regulation</keyword>
<dbReference type="EMBL" id="CP011412">
    <property type="protein sequence ID" value="AKH20043.1"/>
    <property type="molecule type" value="Genomic_DNA"/>
</dbReference>
<dbReference type="Gene3D" id="1.10.10.60">
    <property type="entry name" value="Homeodomain-like"/>
    <property type="match status" value="1"/>
</dbReference>
<dbReference type="InterPro" id="IPR025943">
    <property type="entry name" value="Sigma_54_int_dom_ATP-bd_2"/>
</dbReference>
<dbReference type="PROSITE" id="PS50110">
    <property type="entry name" value="RESPONSE_REGULATORY"/>
    <property type="match status" value="1"/>
</dbReference>
<dbReference type="OrthoDB" id="9762726at2"/>
<dbReference type="InterPro" id="IPR027417">
    <property type="entry name" value="P-loop_NTPase"/>
</dbReference>
<evidence type="ECO:0000256" key="2">
    <source>
        <dbReference type="ARBA" id="ARBA00022840"/>
    </source>
</evidence>
<dbReference type="Pfam" id="PF25601">
    <property type="entry name" value="AAA_lid_14"/>
    <property type="match status" value="1"/>
</dbReference>
<accession>A0A0F7JZI3</accession>
<dbReference type="Gene3D" id="1.10.8.60">
    <property type="match status" value="1"/>
</dbReference>
<keyword evidence="10" id="KW-1185">Reference proteome</keyword>
<dbReference type="InterPro" id="IPR025662">
    <property type="entry name" value="Sigma_54_int_dom_ATP-bd_1"/>
</dbReference>
<dbReference type="FunFam" id="3.40.50.300:FF:000006">
    <property type="entry name" value="DNA-binding transcriptional regulator NtrC"/>
    <property type="match status" value="1"/>
</dbReference>
<dbReference type="GO" id="GO:0000160">
    <property type="term" value="P:phosphorelay signal transduction system"/>
    <property type="evidence" value="ECO:0007669"/>
    <property type="project" value="InterPro"/>
</dbReference>
<organism evidence="9 10">
    <name type="scientific">Sedimenticola thiotaurini</name>
    <dbReference type="NCBI Taxonomy" id="1543721"/>
    <lineage>
        <taxon>Bacteria</taxon>
        <taxon>Pseudomonadati</taxon>
        <taxon>Pseudomonadota</taxon>
        <taxon>Gammaproteobacteria</taxon>
        <taxon>Chromatiales</taxon>
        <taxon>Sedimenticolaceae</taxon>
        <taxon>Sedimenticola</taxon>
    </lineage>
</organism>
<dbReference type="InterPro" id="IPR002197">
    <property type="entry name" value="HTH_Fis"/>
</dbReference>
<evidence type="ECO:0000256" key="5">
    <source>
        <dbReference type="ARBA" id="ARBA00023163"/>
    </source>
</evidence>
<evidence type="ECO:0000256" key="4">
    <source>
        <dbReference type="ARBA" id="ARBA00023125"/>
    </source>
</evidence>
<feature type="domain" description="Sigma-54 factor interaction" evidence="7">
    <location>
        <begin position="131"/>
        <end position="361"/>
    </location>
</feature>
<dbReference type="Pfam" id="PF02954">
    <property type="entry name" value="HTH_8"/>
    <property type="match status" value="1"/>
</dbReference>
<dbReference type="InterPro" id="IPR009057">
    <property type="entry name" value="Homeodomain-like_sf"/>
</dbReference>
<dbReference type="PANTHER" id="PTHR32071:SF117">
    <property type="entry name" value="PTS-DEPENDENT DIHYDROXYACETONE KINASE OPERON REGULATORY PROTEIN-RELATED"/>
    <property type="match status" value="1"/>
</dbReference>
<dbReference type="InterPro" id="IPR001789">
    <property type="entry name" value="Sig_transdc_resp-reg_receiver"/>
</dbReference>
<evidence type="ECO:0000256" key="1">
    <source>
        <dbReference type="ARBA" id="ARBA00022741"/>
    </source>
</evidence>
<dbReference type="SUPFAM" id="SSF52540">
    <property type="entry name" value="P-loop containing nucleoside triphosphate hydrolases"/>
    <property type="match status" value="1"/>
</dbReference>
<dbReference type="GO" id="GO:0005524">
    <property type="term" value="F:ATP binding"/>
    <property type="evidence" value="ECO:0007669"/>
    <property type="project" value="UniProtKB-KW"/>
</dbReference>
<dbReference type="Proteomes" id="UP000034410">
    <property type="component" value="Chromosome"/>
</dbReference>
<proteinExistence type="predicted"/>
<dbReference type="SUPFAM" id="SSF46689">
    <property type="entry name" value="Homeodomain-like"/>
    <property type="match status" value="1"/>
</dbReference>
<dbReference type="InterPro" id="IPR002078">
    <property type="entry name" value="Sigma_54_int"/>
</dbReference>